<dbReference type="PANTHER" id="PTHR37984:SF15">
    <property type="entry name" value="INTEGRASE CATALYTIC DOMAIN-CONTAINING PROTEIN"/>
    <property type="match status" value="1"/>
</dbReference>
<evidence type="ECO:0000259" key="2">
    <source>
        <dbReference type="PROSITE" id="PS50994"/>
    </source>
</evidence>
<feature type="non-terminal residue" evidence="4">
    <location>
        <position position="542"/>
    </location>
</feature>
<dbReference type="Gene3D" id="1.10.340.70">
    <property type="match status" value="1"/>
</dbReference>
<dbReference type="Gene3D" id="3.30.420.10">
    <property type="entry name" value="Ribonuclease H-like superfamily/Ribonuclease H"/>
    <property type="match status" value="1"/>
</dbReference>
<dbReference type="Pfam" id="PF17921">
    <property type="entry name" value="Integrase_H2C2"/>
    <property type="match status" value="1"/>
</dbReference>
<feature type="domain" description="Integrase catalytic" evidence="2">
    <location>
        <begin position="250"/>
        <end position="414"/>
    </location>
</feature>
<organism evidence="4 5">
    <name type="scientific">Rotaria sordida</name>
    <dbReference type="NCBI Taxonomy" id="392033"/>
    <lineage>
        <taxon>Eukaryota</taxon>
        <taxon>Metazoa</taxon>
        <taxon>Spiralia</taxon>
        <taxon>Gnathifera</taxon>
        <taxon>Rotifera</taxon>
        <taxon>Eurotatoria</taxon>
        <taxon>Bdelloidea</taxon>
        <taxon>Philodinida</taxon>
        <taxon>Philodinidae</taxon>
        <taxon>Rotaria</taxon>
    </lineage>
</organism>
<feature type="compositionally biased region" description="Basic and acidic residues" evidence="1">
    <location>
        <begin position="84"/>
        <end position="97"/>
    </location>
</feature>
<feature type="compositionally biased region" description="Basic and acidic residues" evidence="1">
    <location>
        <begin position="530"/>
        <end position="542"/>
    </location>
</feature>
<dbReference type="InterPro" id="IPR001584">
    <property type="entry name" value="Integrase_cat-core"/>
</dbReference>
<evidence type="ECO:0000313" key="5">
    <source>
        <dbReference type="Proteomes" id="UP000663870"/>
    </source>
</evidence>
<reference evidence="4" key="1">
    <citation type="submission" date="2021-02" db="EMBL/GenBank/DDBJ databases">
        <authorList>
            <person name="Nowell W R."/>
        </authorList>
    </citation>
    <scope>NUCLEOTIDE SEQUENCE</scope>
</reference>
<keyword evidence="5" id="KW-1185">Reference proteome</keyword>
<protein>
    <recommendedName>
        <fullName evidence="2">Integrase catalytic domain-containing protein</fullName>
    </recommendedName>
</protein>
<gene>
    <name evidence="4" type="ORF">JXQ802_LOCUS57453</name>
    <name evidence="3" type="ORF">PYM288_LOCUS40855</name>
</gene>
<dbReference type="Proteomes" id="UP000663870">
    <property type="component" value="Unassembled WGS sequence"/>
</dbReference>
<dbReference type="GO" id="GO:0015074">
    <property type="term" value="P:DNA integration"/>
    <property type="evidence" value="ECO:0007669"/>
    <property type="project" value="InterPro"/>
</dbReference>
<comment type="caution">
    <text evidence="4">The sequence shown here is derived from an EMBL/GenBank/DDBJ whole genome shotgun (WGS) entry which is preliminary data.</text>
</comment>
<dbReference type="AlphaFoldDB" id="A0A816G3Y3"/>
<accession>A0A816G3Y3</accession>
<name>A0A816G3Y3_9BILA</name>
<feature type="non-terminal residue" evidence="4">
    <location>
        <position position="1"/>
    </location>
</feature>
<dbReference type="EMBL" id="CAJNOL010015018">
    <property type="protein sequence ID" value="CAF1670086.1"/>
    <property type="molecule type" value="Genomic_DNA"/>
</dbReference>
<dbReference type="EMBL" id="CAJNOH010013132">
    <property type="protein sequence ID" value="CAF1542696.1"/>
    <property type="molecule type" value="Genomic_DNA"/>
</dbReference>
<dbReference type="InterPro" id="IPR012337">
    <property type="entry name" value="RNaseH-like_sf"/>
</dbReference>
<feature type="region of interest" description="Disordered" evidence="1">
    <location>
        <begin position="509"/>
        <end position="542"/>
    </location>
</feature>
<dbReference type="PANTHER" id="PTHR37984">
    <property type="entry name" value="PROTEIN CBG26694"/>
    <property type="match status" value="1"/>
</dbReference>
<evidence type="ECO:0000313" key="3">
    <source>
        <dbReference type="EMBL" id="CAF1542696.1"/>
    </source>
</evidence>
<dbReference type="InterPro" id="IPR036397">
    <property type="entry name" value="RNaseH_sf"/>
</dbReference>
<evidence type="ECO:0000313" key="4">
    <source>
        <dbReference type="EMBL" id="CAF1670086.1"/>
    </source>
</evidence>
<proteinExistence type="predicted"/>
<dbReference type="SUPFAM" id="SSF53098">
    <property type="entry name" value="Ribonuclease H-like"/>
    <property type="match status" value="1"/>
</dbReference>
<dbReference type="Pfam" id="PF00665">
    <property type="entry name" value="rve"/>
    <property type="match status" value="1"/>
</dbReference>
<dbReference type="PROSITE" id="PS50994">
    <property type="entry name" value="INTEGRASE"/>
    <property type="match status" value="1"/>
</dbReference>
<dbReference type="Proteomes" id="UP000663854">
    <property type="component" value="Unassembled WGS sequence"/>
</dbReference>
<evidence type="ECO:0000256" key="1">
    <source>
        <dbReference type="SAM" id="MobiDB-lite"/>
    </source>
</evidence>
<sequence>MLLQEYNIEKIIHIKRQQNCLADYLSRNPIQSDPEEIFEEDYGIRTLFIEEPPVSASVPVDKYSVIGAVVTRSMKKQLVQQESELDKSSLPPEKESDSSSLEQFKDLSSQSQVNSHTCNQFDTKQIKLEQAKDPVIQKKVKEIKQNPTRGSFVLHEGLLYKLMPMNLSNITKIKLIYIPSSMINSLLKAYHSDSLGGHFGIRDTYYKLKNKYWWPDMKQSIAQFIKSCLPCQQYNVSRSKRPGLLCPIETPTGPFQLIGIDYCGPFKRTPRENQYVLCITDYFTRWITAVALPDCTAQTTAQTIFNEYICRYGVPISILTDQGTHFNNQLMESMTQLIGYNHILSTVYHPQSNGMVERFNATFVPQLAKLHDRIHAATQHSPFQLQFGRDARMPTDTTSNYVFYKPSDYYNQLKKSLKIIQQNARNQSNFFHMISKKYYDKNRTNPQYEINDKVLIKLHGSRSKLDPRYSLTPKIIIQNNIQLITFEINQMIKLLVYIVMSFRSHSPRRDLMESARGSSGKAQSRHRRNIRLEEQNKNYRHN</sequence>
<dbReference type="GO" id="GO:0003676">
    <property type="term" value="F:nucleic acid binding"/>
    <property type="evidence" value="ECO:0007669"/>
    <property type="project" value="InterPro"/>
</dbReference>
<dbReference type="InterPro" id="IPR050951">
    <property type="entry name" value="Retrovirus_Pol_polyprotein"/>
</dbReference>
<dbReference type="FunFam" id="1.10.340.70:FF:000001">
    <property type="entry name" value="Retrovirus-related Pol polyprotein from transposon gypsy-like Protein"/>
    <property type="match status" value="1"/>
</dbReference>
<feature type="compositionally biased region" description="Polar residues" evidence="1">
    <location>
        <begin position="98"/>
        <end position="116"/>
    </location>
</feature>
<dbReference type="InterPro" id="IPR041588">
    <property type="entry name" value="Integrase_H2C2"/>
</dbReference>
<feature type="region of interest" description="Disordered" evidence="1">
    <location>
        <begin position="81"/>
        <end position="116"/>
    </location>
</feature>